<keyword evidence="5 8" id="KW-0067">ATP-binding</keyword>
<dbReference type="InterPro" id="IPR003694">
    <property type="entry name" value="NAD_synthase"/>
</dbReference>
<evidence type="ECO:0000256" key="8">
    <source>
        <dbReference type="HAMAP-Rule" id="MF_00193"/>
    </source>
</evidence>
<dbReference type="InterPro" id="IPR022926">
    <property type="entry name" value="NH(3)-dep_NAD(+)_synth"/>
</dbReference>
<feature type="binding site" evidence="8">
    <location>
        <position position="159"/>
    </location>
    <ligand>
        <name>ATP</name>
        <dbReference type="ChEBI" id="CHEBI:30616"/>
    </ligand>
</feature>
<evidence type="ECO:0000256" key="2">
    <source>
        <dbReference type="ARBA" id="ARBA00022598"/>
    </source>
</evidence>
<dbReference type="EMBL" id="FYEZ01000001">
    <property type="protein sequence ID" value="SNC64067.1"/>
    <property type="molecule type" value="Genomic_DNA"/>
</dbReference>
<dbReference type="GO" id="GO:0005737">
    <property type="term" value="C:cytoplasm"/>
    <property type="evidence" value="ECO:0007669"/>
    <property type="project" value="InterPro"/>
</dbReference>
<keyword evidence="4 8" id="KW-0547">Nucleotide-binding</keyword>
<feature type="domain" description="NAD/GMP synthase" evidence="11">
    <location>
        <begin position="24"/>
        <end position="264"/>
    </location>
</feature>
<feature type="binding site" evidence="8">
    <location>
        <position position="210"/>
    </location>
    <ligand>
        <name>ATP</name>
        <dbReference type="ChEBI" id="CHEBI:30616"/>
    </ligand>
</feature>
<comment type="subunit">
    <text evidence="8">Homodimer.</text>
</comment>
<evidence type="ECO:0000256" key="1">
    <source>
        <dbReference type="ARBA" id="ARBA00005859"/>
    </source>
</evidence>
<sequence>MRELQRVIIEEMGVQPTIDPAAEVERRVQLLCDYLEATGTRGLVLGISGGVDSTLAGRLGQLAAERRREQGGEAVFIAVRLPYHVQADEADAAAAMDFVAADEELTFDIGAAVDAFEAEFQRSTGREIVDFNKGNIKARLRMVAQYAVAGELSLLVLGTDHGAESVTGFFTKFGDGGADILPLFGLDKGQIRELARHLGAPEQLWAKVPTADLLDDQPLRTDEDELGLRYEDIDTYLEGGEVPEEVAERIEHKWRTSRHKRTTPVTIHDTWWRTGHSTTTDHGKKG</sequence>
<comment type="function">
    <text evidence="8">Catalyzes the ATP-dependent amidation of deamido-NAD to form NAD. Uses ammonia as a nitrogen source.</text>
</comment>
<dbReference type="InterPro" id="IPR014729">
    <property type="entry name" value="Rossmann-like_a/b/a_fold"/>
</dbReference>
<keyword evidence="6 8" id="KW-0460">Magnesium</keyword>
<feature type="binding site" description="in other chain" evidence="8">
    <location>
        <position position="172"/>
    </location>
    <ligand>
        <name>deamido-NAD(+)</name>
        <dbReference type="ChEBI" id="CHEBI:58437"/>
        <note>ligand shared between two neighboring subunits</note>
    </ligand>
</feature>
<evidence type="ECO:0000256" key="9">
    <source>
        <dbReference type="RuleBase" id="RU003811"/>
    </source>
</evidence>
<dbReference type="AlphaFoldDB" id="A0A212TDB2"/>
<feature type="binding site" description="in other chain" evidence="8">
    <location>
        <position position="139"/>
    </location>
    <ligand>
        <name>deamido-NAD(+)</name>
        <dbReference type="ChEBI" id="CHEBI:58437"/>
        <note>ligand shared between two neighboring subunits</note>
    </ligand>
</feature>
<organism evidence="12 13">
    <name type="scientific">Kytococcus aerolatus</name>
    <dbReference type="NCBI Taxonomy" id="592308"/>
    <lineage>
        <taxon>Bacteria</taxon>
        <taxon>Bacillati</taxon>
        <taxon>Actinomycetota</taxon>
        <taxon>Actinomycetes</taxon>
        <taxon>Micrococcales</taxon>
        <taxon>Kytococcaceae</taxon>
        <taxon>Kytococcus</taxon>
    </lineage>
</organism>
<dbReference type="Pfam" id="PF02540">
    <property type="entry name" value="NAD_synthase"/>
    <property type="match status" value="1"/>
</dbReference>
<dbReference type="EC" id="6.3.1.5" evidence="8 10"/>
<dbReference type="GO" id="GO:0004359">
    <property type="term" value="F:glutaminase activity"/>
    <property type="evidence" value="ECO:0007669"/>
    <property type="project" value="InterPro"/>
</dbReference>
<dbReference type="GO" id="GO:0046872">
    <property type="term" value="F:metal ion binding"/>
    <property type="evidence" value="ECO:0007669"/>
    <property type="project" value="UniProtKB-KW"/>
</dbReference>
<evidence type="ECO:0000259" key="11">
    <source>
        <dbReference type="Pfam" id="PF02540"/>
    </source>
</evidence>
<dbReference type="UniPathway" id="UPA00253">
    <property type="reaction ID" value="UER00333"/>
</dbReference>
<dbReference type="Gene3D" id="3.40.50.620">
    <property type="entry name" value="HUPs"/>
    <property type="match status" value="1"/>
</dbReference>
<keyword evidence="2 8" id="KW-0436">Ligase</keyword>
<dbReference type="Proteomes" id="UP000198122">
    <property type="component" value="Unassembled WGS sequence"/>
</dbReference>
<keyword evidence="3 8" id="KW-0479">Metal-binding</keyword>
<keyword evidence="13" id="KW-1185">Reference proteome</keyword>
<feature type="binding site" evidence="8">
    <location>
        <position position="179"/>
    </location>
    <ligand>
        <name>deamido-NAD(+)</name>
        <dbReference type="ChEBI" id="CHEBI:58437"/>
        <note>ligand shared between two neighboring subunits</note>
    </ligand>
</feature>
<comment type="catalytic activity">
    <reaction evidence="8 10">
        <text>deamido-NAD(+) + NH4(+) + ATP = AMP + diphosphate + NAD(+) + H(+)</text>
        <dbReference type="Rhea" id="RHEA:21188"/>
        <dbReference type="ChEBI" id="CHEBI:15378"/>
        <dbReference type="ChEBI" id="CHEBI:28938"/>
        <dbReference type="ChEBI" id="CHEBI:30616"/>
        <dbReference type="ChEBI" id="CHEBI:33019"/>
        <dbReference type="ChEBI" id="CHEBI:57540"/>
        <dbReference type="ChEBI" id="CHEBI:58437"/>
        <dbReference type="ChEBI" id="CHEBI:456215"/>
        <dbReference type="EC" id="6.3.1.5"/>
    </reaction>
</comment>
<dbReference type="GO" id="GO:0003952">
    <property type="term" value="F:NAD+ synthase (glutamine-hydrolyzing) activity"/>
    <property type="evidence" value="ECO:0007669"/>
    <property type="project" value="InterPro"/>
</dbReference>
<feature type="binding site" description="in other chain" evidence="8">
    <location>
        <begin position="259"/>
        <end position="260"/>
    </location>
    <ligand>
        <name>deamido-NAD(+)</name>
        <dbReference type="ChEBI" id="CHEBI:58437"/>
        <note>ligand shared between two neighboring subunits</note>
    </ligand>
</feature>
<dbReference type="GO" id="GO:0008795">
    <property type="term" value="F:NAD+ synthase activity"/>
    <property type="evidence" value="ECO:0007669"/>
    <property type="project" value="UniProtKB-UniRule"/>
</dbReference>
<protein>
    <recommendedName>
        <fullName evidence="8 10">NH(3)-dependent NAD(+) synthetase</fullName>
        <ecNumber evidence="8 10">6.3.1.5</ecNumber>
    </recommendedName>
</protein>
<feature type="binding site" evidence="8">
    <location>
        <position position="52"/>
    </location>
    <ligand>
        <name>Mg(2+)</name>
        <dbReference type="ChEBI" id="CHEBI:18420"/>
    </ligand>
</feature>
<reference evidence="12 13" key="1">
    <citation type="submission" date="2017-06" db="EMBL/GenBank/DDBJ databases">
        <authorList>
            <person name="Kim H.J."/>
            <person name="Triplett B.A."/>
        </authorList>
    </citation>
    <scope>NUCLEOTIDE SEQUENCE [LARGE SCALE GENOMIC DNA]</scope>
    <source>
        <strain evidence="12 13">DSM 22179</strain>
    </source>
</reference>
<dbReference type="CDD" id="cd00553">
    <property type="entry name" value="NAD_synthase"/>
    <property type="match status" value="1"/>
</dbReference>
<dbReference type="NCBIfam" id="NF001979">
    <property type="entry name" value="PRK00768.1"/>
    <property type="match status" value="1"/>
</dbReference>
<proteinExistence type="inferred from homology"/>
<evidence type="ECO:0000256" key="3">
    <source>
        <dbReference type="ARBA" id="ARBA00022723"/>
    </source>
</evidence>
<comment type="pathway">
    <text evidence="8">Cofactor biosynthesis; NAD(+) biosynthesis; NAD(+) from deamido-NAD(+) (ammonia route): step 1/1.</text>
</comment>
<evidence type="ECO:0000313" key="13">
    <source>
        <dbReference type="Proteomes" id="UP000198122"/>
    </source>
</evidence>
<dbReference type="HAMAP" id="MF_00193">
    <property type="entry name" value="NadE_ammonia_dep"/>
    <property type="match status" value="1"/>
</dbReference>
<feature type="binding site" evidence="8">
    <location>
        <begin position="46"/>
        <end position="53"/>
    </location>
    <ligand>
        <name>ATP</name>
        <dbReference type="ChEBI" id="CHEBI:30616"/>
    </ligand>
</feature>
<evidence type="ECO:0000313" key="12">
    <source>
        <dbReference type="EMBL" id="SNC64067.1"/>
    </source>
</evidence>
<evidence type="ECO:0000256" key="4">
    <source>
        <dbReference type="ARBA" id="ARBA00022741"/>
    </source>
</evidence>
<evidence type="ECO:0000256" key="7">
    <source>
        <dbReference type="ARBA" id="ARBA00023027"/>
    </source>
</evidence>
<dbReference type="PANTHER" id="PTHR23090:SF7">
    <property type="entry name" value="NH(3)-DEPENDENT NAD(+) SYNTHETASE"/>
    <property type="match status" value="1"/>
</dbReference>
<evidence type="ECO:0000256" key="5">
    <source>
        <dbReference type="ARBA" id="ARBA00022840"/>
    </source>
</evidence>
<name>A0A212TDB2_9MICO</name>
<feature type="binding site" evidence="8">
    <location>
        <position position="164"/>
    </location>
    <ligand>
        <name>Mg(2+)</name>
        <dbReference type="ChEBI" id="CHEBI:18420"/>
    </ligand>
</feature>
<dbReference type="OrthoDB" id="3266517at2"/>
<dbReference type="InterPro" id="IPR022310">
    <property type="entry name" value="NAD/GMP_synthase"/>
</dbReference>
<feature type="binding site" evidence="8">
    <location>
        <position position="188"/>
    </location>
    <ligand>
        <name>ATP</name>
        <dbReference type="ChEBI" id="CHEBI:30616"/>
    </ligand>
</feature>
<accession>A0A212TDB2</accession>
<dbReference type="SUPFAM" id="SSF52402">
    <property type="entry name" value="Adenine nucleotide alpha hydrolases-like"/>
    <property type="match status" value="1"/>
</dbReference>
<dbReference type="PANTHER" id="PTHR23090">
    <property type="entry name" value="NH 3 /GLUTAMINE-DEPENDENT NAD + SYNTHETASE"/>
    <property type="match status" value="1"/>
</dbReference>
<dbReference type="RefSeq" id="WP_088817940.1">
    <property type="nucleotide sequence ID" value="NZ_FYEZ01000001.1"/>
</dbReference>
<evidence type="ECO:0000256" key="10">
    <source>
        <dbReference type="RuleBase" id="RU003812"/>
    </source>
</evidence>
<comment type="similarity">
    <text evidence="1 8 9">Belongs to the NAD synthetase family.</text>
</comment>
<dbReference type="GO" id="GO:0005524">
    <property type="term" value="F:ATP binding"/>
    <property type="evidence" value="ECO:0007669"/>
    <property type="project" value="UniProtKB-UniRule"/>
</dbReference>
<gene>
    <name evidence="8" type="primary">nadE</name>
    <name evidence="12" type="ORF">SAMN05445756_1036</name>
</gene>
<dbReference type="NCBIfam" id="TIGR00552">
    <property type="entry name" value="nadE"/>
    <property type="match status" value="1"/>
</dbReference>
<keyword evidence="7 8" id="KW-0520">NAD</keyword>
<dbReference type="GO" id="GO:0009435">
    <property type="term" value="P:NAD+ biosynthetic process"/>
    <property type="evidence" value="ECO:0007669"/>
    <property type="project" value="UniProtKB-UniRule"/>
</dbReference>
<evidence type="ECO:0000256" key="6">
    <source>
        <dbReference type="ARBA" id="ARBA00022842"/>
    </source>
</evidence>